<keyword evidence="7" id="KW-1015">Disulfide bond</keyword>
<dbReference type="Proteomes" id="UP000830055">
    <property type="component" value="Chromosome"/>
</dbReference>
<comment type="catalytic activity">
    <reaction evidence="8 9">
        <text>S-sulfanyl-L-cysteinyl-[protein] + uridine(34) in tRNA + AH2 + ATP = 2-thiouridine(34) in tRNA + L-cysteinyl-[protein] + A + AMP + diphosphate + H(+)</text>
        <dbReference type="Rhea" id="RHEA:47032"/>
        <dbReference type="Rhea" id="RHEA-COMP:10131"/>
        <dbReference type="Rhea" id="RHEA-COMP:11726"/>
        <dbReference type="Rhea" id="RHEA-COMP:11727"/>
        <dbReference type="Rhea" id="RHEA-COMP:11728"/>
        <dbReference type="ChEBI" id="CHEBI:13193"/>
        <dbReference type="ChEBI" id="CHEBI:15378"/>
        <dbReference type="ChEBI" id="CHEBI:17499"/>
        <dbReference type="ChEBI" id="CHEBI:29950"/>
        <dbReference type="ChEBI" id="CHEBI:30616"/>
        <dbReference type="ChEBI" id="CHEBI:33019"/>
        <dbReference type="ChEBI" id="CHEBI:61963"/>
        <dbReference type="ChEBI" id="CHEBI:65315"/>
        <dbReference type="ChEBI" id="CHEBI:87170"/>
        <dbReference type="ChEBI" id="CHEBI:456215"/>
        <dbReference type="EC" id="2.8.1.13"/>
    </reaction>
</comment>
<feature type="active site" description="Cysteine persulfide intermediate" evidence="9">
    <location>
        <position position="188"/>
    </location>
</feature>
<proteinExistence type="inferred from homology"/>
<dbReference type="NCBIfam" id="NF001138">
    <property type="entry name" value="PRK00143.1"/>
    <property type="match status" value="1"/>
</dbReference>
<feature type="binding site" evidence="9">
    <location>
        <position position="116"/>
    </location>
    <ligand>
        <name>ATP</name>
        <dbReference type="ChEBI" id="CHEBI:30616"/>
    </ligand>
</feature>
<feature type="active site" description="Nucleophile" evidence="9">
    <location>
        <position position="92"/>
    </location>
</feature>
<keyword evidence="5 9" id="KW-0067">ATP-binding</keyword>
<feature type="region of interest" description="Interaction with tRNA" evidence="9">
    <location>
        <begin position="138"/>
        <end position="140"/>
    </location>
</feature>
<evidence type="ECO:0000256" key="2">
    <source>
        <dbReference type="ARBA" id="ARBA00022679"/>
    </source>
</evidence>
<reference evidence="12 13" key="1">
    <citation type="submission" date="2022-01" db="EMBL/GenBank/DDBJ databases">
        <title>Desulfofustis limnae sp. nov., a novel mesophilic sulfate-reducing bacterium isolated from marsh soil.</title>
        <authorList>
            <person name="Watanabe M."/>
            <person name="Takahashi A."/>
            <person name="Kojima H."/>
            <person name="Fukui M."/>
        </authorList>
    </citation>
    <scope>NUCLEOTIDE SEQUENCE [LARGE SCALE GENOMIC DNA]</scope>
    <source>
        <strain evidence="12 13">PPLL</strain>
    </source>
</reference>
<dbReference type="Gene3D" id="3.40.50.620">
    <property type="entry name" value="HUPs"/>
    <property type="match status" value="1"/>
</dbReference>
<keyword evidence="2 9" id="KW-0808">Transferase</keyword>
<comment type="similarity">
    <text evidence="9">Belongs to the MnmA/TRMU family.</text>
</comment>
<keyword evidence="6 9" id="KW-0694">RNA-binding</keyword>
<evidence type="ECO:0000256" key="9">
    <source>
        <dbReference type="HAMAP-Rule" id="MF_00144"/>
    </source>
</evidence>
<dbReference type="Pfam" id="PF20259">
    <property type="entry name" value="tRNA_Me_trans_M"/>
    <property type="match status" value="1"/>
</dbReference>
<gene>
    <name evidence="9 12" type="primary">mnmA</name>
    <name evidence="12" type="ORF">DPPLL_11800</name>
</gene>
<dbReference type="SUPFAM" id="SSF52402">
    <property type="entry name" value="Adenine nucleotide alpha hydrolases-like"/>
    <property type="match status" value="1"/>
</dbReference>
<feature type="site" description="Interaction with tRNA" evidence="9">
    <location>
        <position position="326"/>
    </location>
</feature>
<dbReference type="HAMAP" id="MF_00144">
    <property type="entry name" value="tRNA_thiouridyl_MnmA"/>
    <property type="match status" value="1"/>
</dbReference>
<comment type="function">
    <text evidence="9">Catalyzes the 2-thiolation of uridine at the wobble position (U34) of tRNA, leading to the formation of s(2)U34.</text>
</comment>
<keyword evidence="13" id="KW-1185">Reference proteome</keyword>
<feature type="site" description="Interaction with tRNA" evidence="9">
    <location>
        <position position="117"/>
    </location>
</feature>
<comment type="caution">
    <text evidence="9">Lacks conserved residue(s) required for the propagation of feature annotation.</text>
</comment>
<dbReference type="Gene3D" id="2.30.30.280">
    <property type="entry name" value="Adenine nucleotide alpha hydrolases-like domains"/>
    <property type="match status" value="1"/>
</dbReference>
<dbReference type="EC" id="2.8.1.13" evidence="9"/>
<dbReference type="Pfam" id="PF20258">
    <property type="entry name" value="tRNA_Me_trans_C"/>
    <property type="match status" value="1"/>
</dbReference>
<dbReference type="Gene3D" id="2.40.30.10">
    <property type="entry name" value="Translation factors"/>
    <property type="match status" value="1"/>
</dbReference>
<feature type="binding site" evidence="9">
    <location>
        <begin position="9"/>
        <end position="16"/>
    </location>
    <ligand>
        <name>ATP</name>
        <dbReference type="ChEBI" id="CHEBI:30616"/>
    </ligand>
</feature>
<evidence type="ECO:0000256" key="7">
    <source>
        <dbReference type="ARBA" id="ARBA00023157"/>
    </source>
</evidence>
<accession>A0ABM7W7G4</accession>
<evidence type="ECO:0000313" key="13">
    <source>
        <dbReference type="Proteomes" id="UP000830055"/>
    </source>
</evidence>
<dbReference type="InterPro" id="IPR004506">
    <property type="entry name" value="MnmA-like"/>
</dbReference>
<evidence type="ECO:0000259" key="10">
    <source>
        <dbReference type="Pfam" id="PF20258"/>
    </source>
</evidence>
<evidence type="ECO:0000256" key="4">
    <source>
        <dbReference type="ARBA" id="ARBA00022741"/>
    </source>
</evidence>
<dbReference type="NCBIfam" id="TIGR00420">
    <property type="entry name" value="trmU"/>
    <property type="match status" value="1"/>
</dbReference>
<protein>
    <recommendedName>
        <fullName evidence="9">tRNA-specific 2-thiouridylase MnmA</fullName>
        <ecNumber evidence="9">2.8.1.13</ecNumber>
    </recommendedName>
</protein>
<dbReference type="Pfam" id="PF03054">
    <property type="entry name" value="tRNA_Me_trans"/>
    <property type="match status" value="1"/>
</dbReference>
<dbReference type="InterPro" id="IPR046885">
    <property type="entry name" value="MnmA-like_C"/>
</dbReference>
<keyword evidence="1 9" id="KW-0820">tRNA-binding</keyword>
<organism evidence="12 13">
    <name type="scientific">Desulfofustis limnaeus</name>
    <dbReference type="NCBI Taxonomy" id="2740163"/>
    <lineage>
        <taxon>Bacteria</taxon>
        <taxon>Pseudomonadati</taxon>
        <taxon>Thermodesulfobacteriota</taxon>
        <taxon>Desulfobulbia</taxon>
        <taxon>Desulfobulbales</taxon>
        <taxon>Desulfocapsaceae</taxon>
        <taxon>Desulfofustis</taxon>
    </lineage>
</organism>
<evidence type="ECO:0000256" key="5">
    <source>
        <dbReference type="ARBA" id="ARBA00022840"/>
    </source>
</evidence>
<comment type="subcellular location">
    <subcellularLocation>
        <location evidence="9">Cytoplasm</location>
    </subcellularLocation>
</comment>
<evidence type="ECO:0000256" key="8">
    <source>
        <dbReference type="ARBA" id="ARBA00051542"/>
    </source>
</evidence>
<dbReference type="InterPro" id="IPR046884">
    <property type="entry name" value="MnmA-like_central"/>
</dbReference>
<sequence length="352" mass="38506">MTVTPIGIAMSGGVDSTACALLLRRDHPVRGFIMDIGQPGFDEQRQRLGRLAEALDIEVQVIDLKSQFAAIVLDYFSSTYGAGLTPNPCMVCNHTIKFGLFRQQIAAAGCASMATGHYARSEFRDGRPALLRGIDPDKDQSYFLARLRPQQLGAVLFPLGAMRKEETYRLVEEHGFTDFRGRESQDVCFLQETSIAAHLAARAGDEQRPGPIVSVDGTHLGEHRGLLHYTIGQRRGIGLPDSTPWYVTTIDAAANTLVVGKEHDLLQESVHAGQVNWLIEPPSPGTEVEVQIRSTHRPVTARLIASTADSFVLRFDRPQRAVAPGQFAVLYRGDQVLGSGEILAPPRRTAPS</sequence>
<dbReference type="PANTHER" id="PTHR11933">
    <property type="entry name" value="TRNA 5-METHYLAMINOMETHYL-2-THIOURIDYLATE -METHYLTRANSFERASE"/>
    <property type="match status" value="1"/>
</dbReference>
<evidence type="ECO:0000256" key="6">
    <source>
        <dbReference type="ARBA" id="ARBA00022884"/>
    </source>
</evidence>
<keyword evidence="9" id="KW-0963">Cytoplasm</keyword>
<dbReference type="CDD" id="cd01998">
    <property type="entry name" value="MnmA_TRMU-like"/>
    <property type="match status" value="1"/>
</dbReference>
<feature type="binding site" evidence="9">
    <location>
        <position position="34"/>
    </location>
    <ligand>
        <name>ATP</name>
        <dbReference type="ChEBI" id="CHEBI:30616"/>
    </ligand>
</feature>
<dbReference type="RefSeq" id="WP_284153886.1">
    <property type="nucleotide sequence ID" value="NZ_AP025516.1"/>
</dbReference>
<keyword evidence="4 9" id="KW-0547">Nucleotide-binding</keyword>
<evidence type="ECO:0000256" key="1">
    <source>
        <dbReference type="ARBA" id="ARBA00022555"/>
    </source>
</evidence>
<dbReference type="PANTHER" id="PTHR11933:SF5">
    <property type="entry name" value="MITOCHONDRIAL TRNA-SPECIFIC 2-THIOURIDYLASE 1"/>
    <property type="match status" value="1"/>
</dbReference>
<dbReference type="InterPro" id="IPR023382">
    <property type="entry name" value="MnmA-like_central_sf"/>
</dbReference>
<evidence type="ECO:0000259" key="11">
    <source>
        <dbReference type="Pfam" id="PF20259"/>
    </source>
</evidence>
<dbReference type="InterPro" id="IPR014729">
    <property type="entry name" value="Rossmann-like_a/b/a_fold"/>
</dbReference>
<name>A0ABM7W7G4_9BACT</name>
<feature type="domain" description="tRNA-specific 2-thiouridylase MnmA-like C-terminal" evidence="10">
    <location>
        <begin position="270"/>
        <end position="342"/>
    </location>
</feature>
<keyword evidence="3 9" id="KW-0819">tRNA processing</keyword>
<evidence type="ECO:0000313" key="12">
    <source>
        <dbReference type="EMBL" id="BDD86815.1"/>
    </source>
</evidence>
<evidence type="ECO:0000256" key="3">
    <source>
        <dbReference type="ARBA" id="ARBA00022694"/>
    </source>
</evidence>
<dbReference type="EMBL" id="AP025516">
    <property type="protein sequence ID" value="BDD86815.1"/>
    <property type="molecule type" value="Genomic_DNA"/>
</dbReference>
<feature type="domain" description="tRNA-specific 2-thiouridylase MnmA-like central" evidence="11">
    <location>
        <begin position="207"/>
        <end position="261"/>
    </location>
</feature>